<reference evidence="4" key="1">
    <citation type="submission" date="2021-12" db="EMBL/GenBank/DDBJ databases">
        <authorList>
            <person name="Rodrigo-Torres L."/>
            <person name="Arahal R. D."/>
            <person name="Lucena T."/>
        </authorList>
    </citation>
    <scope>NUCLEOTIDE SEQUENCE</scope>
    <source>
        <strain evidence="4">CECT 8226</strain>
    </source>
</reference>
<proteinExistence type="inferred from homology"/>
<evidence type="ECO:0000256" key="3">
    <source>
        <dbReference type="SAM" id="MobiDB-lite"/>
    </source>
</evidence>
<accession>A0ABN8DKZ1</accession>
<feature type="compositionally biased region" description="Acidic residues" evidence="3">
    <location>
        <begin position="108"/>
        <end position="134"/>
    </location>
</feature>
<organism evidence="4 5">
    <name type="scientific">Vibrio hippocampi</name>
    <dbReference type="NCBI Taxonomy" id="654686"/>
    <lineage>
        <taxon>Bacteria</taxon>
        <taxon>Pseudomonadati</taxon>
        <taxon>Pseudomonadota</taxon>
        <taxon>Gammaproteobacteria</taxon>
        <taxon>Vibrionales</taxon>
        <taxon>Vibrionaceae</taxon>
        <taxon>Vibrio</taxon>
    </lineage>
</organism>
<evidence type="ECO:0000256" key="1">
    <source>
        <dbReference type="ARBA" id="ARBA00093464"/>
    </source>
</evidence>
<name>A0ABN8DKZ1_9VIBR</name>
<sequence>MSNFSNTDFRLGKKPFYDNKKFRRGFAKSGDFTIAEEDILIRYGDTLSLLESGELRPETELEQQFLQVLALEKAPESKIEKAWMKYVHLARDRKKFHTLNSKKSIADSESDDGYSDASDVNDDIIDSDDDGGDD</sequence>
<protein>
    <recommendedName>
        <fullName evidence="2">Macrodomain Ori protein</fullName>
    </recommendedName>
</protein>
<evidence type="ECO:0000313" key="5">
    <source>
        <dbReference type="Proteomes" id="UP000838160"/>
    </source>
</evidence>
<evidence type="ECO:0000256" key="2">
    <source>
        <dbReference type="ARBA" id="ARBA00093628"/>
    </source>
</evidence>
<dbReference type="NCBIfam" id="NF008252">
    <property type="entry name" value="PRK11027.1-2"/>
    <property type="match status" value="1"/>
</dbReference>
<dbReference type="InterPro" id="IPR007335">
    <property type="entry name" value="DUF413"/>
</dbReference>
<keyword evidence="5" id="KW-1185">Reference proteome</keyword>
<gene>
    <name evidence="4" type="ORF">VHP8226_02761</name>
</gene>
<dbReference type="RefSeq" id="WP_237485643.1">
    <property type="nucleotide sequence ID" value="NZ_CAKLCM010000003.1"/>
</dbReference>
<dbReference type="EMBL" id="CAKLCM010000003">
    <property type="protein sequence ID" value="CAH0528735.1"/>
    <property type="molecule type" value="Genomic_DNA"/>
</dbReference>
<dbReference type="Pfam" id="PF04219">
    <property type="entry name" value="DUF413"/>
    <property type="match status" value="1"/>
</dbReference>
<comment type="similarity">
    <text evidence="1">Belongs to the MaoP family.</text>
</comment>
<evidence type="ECO:0000313" key="4">
    <source>
        <dbReference type="EMBL" id="CAH0528735.1"/>
    </source>
</evidence>
<dbReference type="Proteomes" id="UP000838160">
    <property type="component" value="Unassembled WGS sequence"/>
</dbReference>
<feature type="region of interest" description="Disordered" evidence="3">
    <location>
        <begin position="101"/>
        <end position="134"/>
    </location>
</feature>
<comment type="caution">
    <text evidence="4">The sequence shown here is derived from an EMBL/GenBank/DDBJ whole genome shotgun (WGS) entry which is preliminary data.</text>
</comment>